<feature type="transmembrane region" description="Helical" evidence="6">
    <location>
        <begin position="125"/>
        <end position="142"/>
    </location>
</feature>
<gene>
    <name evidence="8" type="ORF">AWC05_19475</name>
</gene>
<evidence type="ECO:0000313" key="9">
    <source>
        <dbReference type="Proteomes" id="UP000193010"/>
    </source>
</evidence>
<name>A0A1X1UAW6_MYCFL</name>
<dbReference type="PANTHER" id="PTHR38459:SF1">
    <property type="entry name" value="PROPHAGE BACTOPRENOL-LINKED GLUCOSE TRANSLOCASE HOMOLOG"/>
    <property type="match status" value="1"/>
</dbReference>
<dbReference type="GO" id="GO:0005886">
    <property type="term" value="C:plasma membrane"/>
    <property type="evidence" value="ECO:0007669"/>
    <property type="project" value="TreeGrafter"/>
</dbReference>
<keyword evidence="9" id="KW-1185">Reference proteome</keyword>
<keyword evidence="4 6" id="KW-1133">Transmembrane helix</keyword>
<protein>
    <submittedName>
        <fullName evidence="8">Polysaccharide biosynthesis protein GtrA</fullName>
    </submittedName>
</protein>
<feature type="domain" description="GtrA/DPMS transmembrane" evidence="7">
    <location>
        <begin position="27"/>
        <end position="149"/>
    </location>
</feature>
<dbReference type="InterPro" id="IPR007267">
    <property type="entry name" value="GtrA_DPMS_TM"/>
</dbReference>
<organism evidence="8 9">
    <name type="scientific">Mycobacterium florentinum</name>
    <dbReference type="NCBI Taxonomy" id="292462"/>
    <lineage>
        <taxon>Bacteria</taxon>
        <taxon>Bacillati</taxon>
        <taxon>Actinomycetota</taxon>
        <taxon>Actinomycetes</taxon>
        <taxon>Mycobacteriales</taxon>
        <taxon>Mycobacteriaceae</taxon>
        <taxon>Mycobacterium</taxon>
        <taxon>Mycobacterium simiae complex</taxon>
    </lineage>
</organism>
<evidence type="ECO:0000256" key="2">
    <source>
        <dbReference type="ARBA" id="ARBA00009399"/>
    </source>
</evidence>
<dbReference type="OrthoDB" id="4943658at2"/>
<dbReference type="PANTHER" id="PTHR38459">
    <property type="entry name" value="PROPHAGE BACTOPRENOL-LINKED GLUCOSE TRANSLOCASE HOMOLOG"/>
    <property type="match status" value="1"/>
</dbReference>
<evidence type="ECO:0000259" key="7">
    <source>
        <dbReference type="Pfam" id="PF04138"/>
    </source>
</evidence>
<comment type="similarity">
    <text evidence="2">Belongs to the GtrA family.</text>
</comment>
<evidence type="ECO:0000256" key="1">
    <source>
        <dbReference type="ARBA" id="ARBA00004141"/>
    </source>
</evidence>
<comment type="subcellular location">
    <subcellularLocation>
        <location evidence="1">Membrane</location>
        <topology evidence="1">Multi-pass membrane protein</topology>
    </subcellularLocation>
</comment>
<dbReference type="Pfam" id="PF04138">
    <property type="entry name" value="GtrA_DPMS_TM"/>
    <property type="match status" value="1"/>
</dbReference>
<dbReference type="AlphaFoldDB" id="A0A1X1UAW6"/>
<feature type="transmembrane region" description="Helical" evidence="6">
    <location>
        <begin position="25"/>
        <end position="44"/>
    </location>
</feature>
<feature type="transmembrane region" description="Helical" evidence="6">
    <location>
        <begin position="101"/>
        <end position="119"/>
    </location>
</feature>
<evidence type="ECO:0000256" key="6">
    <source>
        <dbReference type="SAM" id="Phobius"/>
    </source>
</evidence>
<dbReference type="EMBL" id="LQOV01000010">
    <property type="protein sequence ID" value="ORV53898.1"/>
    <property type="molecule type" value="Genomic_DNA"/>
</dbReference>
<reference evidence="8 9" key="1">
    <citation type="submission" date="2016-01" db="EMBL/GenBank/DDBJ databases">
        <title>The new phylogeny of the genus Mycobacterium.</title>
        <authorList>
            <person name="Tarcisio F."/>
            <person name="Conor M."/>
            <person name="Antonella G."/>
            <person name="Elisabetta G."/>
            <person name="Giulia F.S."/>
            <person name="Sara T."/>
            <person name="Anna F."/>
            <person name="Clotilde B."/>
            <person name="Roberto B."/>
            <person name="Veronica D.S."/>
            <person name="Fabio R."/>
            <person name="Monica P."/>
            <person name="Olivier J."/>
            <person name="Enrico T."/>
            <person name="Nicola S."/>
        </authorList>
    </citation>
    <scope>NUCLEOTIDE SEQUENCE [LARGE SCALE GENOMIC DNA]</scope>
    <source>
        <strain evidence="8 9">DSM 44852</strain>
    </source>
</reference>
<dbReference type="GO" id="GO:0000271">
    <property type="term" value="P:polysaccharide biosynthetic process"/>
    <property type="evidence" value="ECO:0007669"/>
    <property type="project" value="InterPro"/>
</dbReference>
<feature type="transmembrane region" description="Helical" evidence="6">
    <location>
        <begin position="60"/>
        <end position="80"/>
    </location>
</feature>
<keyword evidence="3 6" id="KW-0812">Transmembrane</keyword>
<dbReference type="STRING" id="292462.AWC05_19475"/>
<keyword evidence="5 6" id="KW-0472">Membrane</keyword>
<comment type="caution">
    <text evidence="8">The sequence shown here is derived from an EMBL/GenBank/DDBJ whole genome shotgun (WGS) entry which is preliminary data.</text>
</comment>
<dbReference type="Proteomes" id="UP000193010">
    <property type="component" value="Unassembled WGS sequence"/>
</dbReference>
<proteinExistence type="inferred from homology"/>
<evidence type="ECO:0000256" key="3">
    <source>
        <dbReference type="ARBA" id="ARBA00022692"/>
    </source>
</evidence>
<dbReference type="InterPro" id="IPR051401">
    <property type="entry name" value="GtrA_CellWall_Glycosyl"/>
</dbReference>
<evidence type="ECO:0000313" key="8">
    <source>
        <dbReference type="EMBL" id="ORV53898.1"/>
    </source>
</evidence>
<accession>A0A1X1UAW6</accession>
<dbReference type="RefSeq" id="WP_085221856.1">
    <property type="nucleotide sequence ID" value="NZ_AP022576.1"/>
</dbReference>
<evidence type="ECO:0000256" key="4">
    <source>
        <dbReference type="ARBA" id="ARBA00022989"/>
    </source>
</evidence>
<evidence type="ECO:0000256" key="5">
    <source>
        <dbReference type="ARBA" id="ARBA00023136"/>
    </source>
</evidence>
<sequence>MSEFDLPPESAPPGPLIRLVRDQRVAFVLVGGINTVVGFGIFIACSETVGHLVDVRFGKVAGSLVTLGISHVLSVLFAFVMHRRFVFRVRGHVLRDLVRFWSVYLTALGINVIALPVLVELGLNRIPAQAIILASTTLLSYFGHRYFSFRRTGGDTDSADARDETSRST</sequence>